<protein>
    <submittedName>
        <fullName evidence="1">Uncharacterized protein</fullName>
    </submittedName>
</protein>
<dbReference type="SUPFAM" id="SSF57850">
    <property type="entry name" value="RING/U-box"/>
    <property type="match status" value="1"/>
</dbReference>
<dbReference type="Proteomes" id="UP001278766">
    <property type="component" value="Unassembled WGS sequence"/>
</dbReference>
<proteinExistence type="predicted"/>
<keyword evidence="2" id="KW-1185">Reference proteome</keyword>
<gene>
    <name evidence="1" type="ORF">B0H64DRAFT_378738</name>
</gene>
<evidence type="ECO:0000313" key="2">
    <source>
        <dbReference type="Proteomes" id="UP001278766"/>
    </source>
</evidence>
<reference evidence="1" key="2">
    <citation type="submission" date="2023-06" db="EMBL/GenBank/DDBJ databases">
        <authorList>
            <consortium name="Lawrence Berkeley National Laboratory"/>
            <person name="Haridas S."/>
            <person name="Hensen N."/>
            <person name="Bonometti L."/>
            <person name="Westerberg I."/>
            <person name="Brannstrom I.O."/>
            <person name="Guillou S."/>
            <person name="Cros-Aarteil S."/>
            <person name="Calhoun S."/>
            <person name="Kuo A."/>
            <person name="Mondo S."/>
            <person name="Pangilinan J."/>
            <person name="Riley R."/>
            <person name="Labutti K."/>
            <person name="Andreopoulos B."/>
            <person name="Lipzen A."/>
            <person name="Chen C."/>
            <person name="Yanf M."/>
            <person name="Daum C."/>
            <person name="Ng V."/>
            <person name="Clum A."/>
            <person name="Steindorff A."/>
            <person name="Ohm R."/>
            <person name="Martin F."/>
            <person name="Silar P."/>
            <person name="Natvig D."/>
            <person name="Lalanne C."/>
            <person name="Gautier V."/>
            <person name="Ament-Velasquez S.L."/>
            <person name="Kruys A."/>
            <person name="Hutchinson M.I."/>
            <person name="Powell A.J."/>
            <person name="Barry K."/>
            <person name="Miller A.N."/>
            <person name="Grigoriev I.V."/>
            <person name="Debuchy R."/>
            <person name="Gladieux P."/>
            <person name="Thoren M.H."/>
            <person name="Johannesson H."/>
        </authorList>
    </citation>
    <scope>NUCLEOTIDE SEQUENCE</scope>
    <source>
        <strain evidence="1">CBS 168.71</strain>
    </source>
</reference>
<evidence type="ECO:0000313" key="1">
    <source>
        <dbReference type="EMBL" id="KAK3290539.1"/>
    </source>
</evidence>
<dbReference type="GeneID" id="87839551"/>
<name>A0AAE0LMW4_9PEZI</name>
<dbReference type="RefSeq" id="XP_062654053.1">
    <property type="nucleotide sequence ID" value="XM_062802603.1"/>
</dbReference>
<dbReference type="EMBL" id="JAUEPN010000013">
    <property type="protein sequence ID" value="KAK3290539.1"/>
    <property type="molecule type" value="Genomic_DNA"/>
</dbReference>
<accession>A0AAE0LMW4</accession>
<organism evidence="1 2">
    <name type="scientific">Chaetomium fimeti</name>
    <dbReference type="NCBI Taxonomy" id="1854472"/>
    <lineage>
        <taxon>Eukaryota</taxon>
        <taxon>Fungi</taxon>
        <taxon>Dikarya</taxon>
        <taxon>Ascomycota</taxon>
        <taxon>Pezizomycotina</taxon>
        <taxon>Sordariomycetes</taxon>
        <taxon>Sordariomycetidae</taxon>
        <taxon>Sordariales</taxon>
        <taxon>Chaetomiaceae</taxon>
        <taxon>Chaetomium</taxon>
    </lineage>
</organism>
<comment type="caution">
    <text evidence="1">The sequence shown here is derived from an EMBL/GenBank/DDBJ whole genome shotgun (WGS) entry which is preliminary data.</text>
</comment>
<dbReference type="AlphaFoldDB" id="A0AAE0LMW4"/>
<reference evidence="1" key="1">
    <citation type="journal article" date="2023" name="Mol. Phylogenet. Evol.">
        <title>Genome-scale phylogeny and comparative genomics of the fungal order Sordariales.</title>
        <authorList>
            <person name="Hensen N."/>
            <person name="Bonometti L."/>
            <person name="Westerberg I."/>
            <person name="Brannstrom I.O."/>
            <person name="Guillou S."/>
            <person name="Cros-Aarteil S."/>
            <person name="Calhoun S."/>
            <person name="Haridas S."/>
            <person name="Kuo A."/>
            <person name="Mondo S."/>
            <person name="Pangilinan J."/>
            <person name="Riley R."/>
            <person name="LaButti K."/>
            <person name="Andreopoulos B."/>
            <person name="Lipzen A."/>
            <person name="Chen C."/>
            <person name="Yan M."/>
            <person name="Daum C."/>
            <person name="Ng V."/>
            <person name="Clum A."/>
            <person name="Steindorff A."/>
            <person name="Ohm R.A."/>
            <person name="Martin F."/>
            <person name="Silar P."/>
            <person name="Natvig D.O."/>
            <person name="Lalanne C."/>
            <person name="Gautier V."/>
            <person name="Ament-Velasquez S.L."/>
            <person name="Kruys A."/>
            <person name="Hutchinson M.I."/>
            <person name="Powell A.J."/>
            <person name="Barry K."/>
            <person name="Miller A.N."/>
            <person name="Grigoriev I.V."/>
            <person name="Debuchy R."/>
            <person name="Gladieux P."/>
            <person name="Hiltunen Thoren M."/>
            <person name="Johannesson H."/>
        </authorList>
    </citation>
    <scope>NUCLEOTIDE SEQUENCE</scope>
    <source>
        <strain evidence="1">CBS 168.71</strain>
    </source>
</reference>
<sequence>MDAIHNTPETTHTSLWADVRNYIERKGRLAWDRAPPIAICSICQVTELDILGLPPSEEAVASIEPAMITICGHMACYICLETWMFLVRYPKEGPNLTRAMAVGAYTSEVGRWCQLAGSGTCSLRAVNKSTVEDARVRENYEHPSWGAQWDSEEAVLPSDVE</sequence>